<keyword evidence="3" id="KW-1185">Reference proteome</keyword>
<evidence type="ECO:0000313" key="2">
    <source>
        <dbReference type="EMBL" id="MFC5567755.1"/>
    </source>
</evidence>
<dbReference type="Pfam" id="PF04325">
    <property type="entry name" value="DUF465"/>
    <property type="match status" value="1"/>
</dbReference>
<proteinExistence type="predicted"/>
<dbReference type="RefSeq" id="WP_209842537.1">
    <property type="nucleotide sequence ID" value="NZ_JAGGJP010000017.1"/>
</dbReference>
<dbReference type="InterPro" id="IPR007420">
    <property type="entry name" value="DUF465"/>
</dbReference>
<name>A0ABW0SG03_9RHOB</name>
<accession>A0ABW0SG03</accession>
<comment type="caution">
    <text evidence="2">The sequence shown here is derived from an EMBL/GenBank/DDBJ whole genome shotgun (WGS) entry which is preliminary data.</text>
</comment>
<dbReference type="Gene3D" id="6.10.280.50">
    <property type="match status" value="1"/>
</dbReference>
<dbReference type="EMBL" id="JBHSNA010000018">
    <property type="protein sequence ID" value="MFC5567755.1"/>
    <property type="molecule type" value="Genomic_DNA"/>
</dbReference>
<reference evidence="3" key="1">
    <citation type="journal article" date="2019" name="Int. J. Syst. Evol. Microbiol.">
        <title>The Global Catalogue of Microorganisms (GCM) 10K type strain sequencing project: providing services to taxonomists for standard genome sequencing and annotation.</title>
        <authorList>
            <consortium name="The Broad Institute Genomics Platform"/>
            <consortium name="The Broad Institute Genome Sequencing Center for Infectious Disease"/>
            <person name="Wu L."/>
            <person name="Ma J."/>
        </authorList>
    </citation>
    <scope>NUCLEOTIDE SEQUENCE [LARGE SCALE GENOMIC DNA]</scope>
    <source>
        <strain evidence="3">KACC 11588</strain>
    </source>
</reference>
<organism evidence="2 3">
    <name type="scientific">Rubellimicrobium aerolatum</name>
    <dbReference type="NCBI Taxonomy" id="490979"/>
    <lineage>
        <taxon>Bacteria</taxon>
        <taxon>Pseudomonadati</taxon>
        <taxon>Pseudomonadota</taxon>
        <taxon>Alphaproteobacteria</taxon>
        <taxon>Rhodobacterales</taxon>
        <taxon>Roseobacteraceae</taxon>
        <taxon>Rubellimicrobium</taxon>
    </lineage>
</organism>
<dbReference type="Proteomes" id="UP001596056">
    <property type="component" value="Unassembled WGS sequence"/>
</dbReference>
<protein>
    <submittedName>
        <fullName evidence="2">YdcH family protein</fullName>
    </submittedName>
</protein>
<gene>
    <name evidence="2" type="ORF">ACFPOC_15185</name>
</gene>
<evidence type="ECO:0000313" key="3">
    <source>
        <dbReference type="Proteomes" id="UP001596056"/>
    </source>
</evidence>
<sequence>MSLNGHLQELRRKHQSLSEAVEAAQRHPGTDDLEIARMKKQKLMLKEEITRLSAH</sequence>
<dbReference type="InterPro" id="IPR038444">
    <property type="entry name" value="DUF465_sf"/>
</dbReference>
<evidence type="ECO:0000256" key="1">
    <source>
        <dbReference type="SAM" id="MobiDB-lite"/>
    </source>
</evidence>
<feature type="region of interest" description="Disordered" evidence="1">
    <location>
        <begin position="1"/>
        <end position="29"/>
    </location>
</feature>